<feature type="transmembrane region" description="Helical" evidence="6">
    <location>
        <begin position="12"/>
        <end position="31"/>
    </location>
</feature>
<dbReference type="InterPro" id="IPR050638">
    <property type="entry name" value="AA-Vitamin_Transporters"/>
</dbReference>
<feature type="transmembrane region" description="Helical" evidence="6">
    <location>
        <begin position="71"/>
        <end position="94"/>
    </location>
</feature>
<dbReference type="AlphaFoldDB" id="A0A1H6AA37"/>
<feature type="transmembrane region" description="Helical" evidence="6">
    <location>
        <begin position="155"/>
        <end position="176"/>
    </location>
</feature>
<evidence type="ECO:0000259" key="7">
    <source>
        <dbReference type="Pfam" id="PF00892"/>
    </source>
</evidence>
<keyword evidence="3 6" id="KW-0812">Transmembrane</keyword>
<evidence type="ECO:0000256" key="5">
    <source>
        <dbReference type="ARBA" id="ARBA00023136"/>
    </source>
</evidence>
<dbReference type="RefSeq" id="WP_103873156.1">
    <property type="nucleotide sequence ID" value="NZ_FNUY01000005.1"/>
</dbReference>
<comment type="subcellular location">
    <subcellularLocation>
        <location evidence="1">Membrane</location>
        <topology evidence="1">Multi-pass membrane protein</topology>
    </subcellularLocation>
</comment>
<dbReference type="EMBL" id="FNUY01000005">
    <property type="protein sequence ID" value="SEG44606.1"/>
    <property type="molecule type" value="Genomic_DNA"/>
</dbReference>
<evidence type="ECO:0000256" key="2">
    <source>
        <dbReference type="ARBA" id="ARBA00007362"/>
    </source>
</evidence>
<reference evidence="8 9" key="1">
    <citation type="submission" date="2016-10" db="EMBL/GenBank/DDBJ databases">
        <authorList>
            <person name="de Groot N.N."/>
        </authorList>
    </citation>
    <scope>NUCLEOTIDE SEQUENCE [LARGE SCALE GENOMIC DNA]</scope>
    <source>
        <strain evidence="8 9">DSM 26656</strain>
    </source>
</reference>
<feature type="transmembrane region" description="Helical" evidence="6">
    <location>
        <begin position="219"/>
        <end position="238"/>
    </location>
</feature>
<feature type="transmembrane region" description="Helical" evidence="6">
    <location>
        <begin position="43"/>
        <end position="64"/>
    </location>
</feature>
<evidence type="ECO:0000313" key="9">
    <source>
        <dbReference type="Proteomes" id="UP000236743"/>
    </source>
</evidence>
<keyword evidence="4 6" id="KW-1133">Transmembrane helix</keyword>
<feature type="transmembrane region" description="Helical" evidence="6">
    <location>
        <begin position="100"/>
        <end position="119"/>
    </location>
</feature>
<dbReference type="InterPro" id="IPR037185">
    <property type="entry name" value="EmrE-like"/>
</dbReference>
<organism evidence="8 9">
    <name type="scientific">Bosea lathyri</name>
    <dbReference type="NCBI Taxonomy" id="1036778"/>
    <lineage>
        <taxon>Bacteria</taxon>
        <taxon>Pseudomonadati</taxon>
        <taxon>Pseudomonadota</taxon>
        <taxon>Alphaproteobacteria</taxon>
        <taxon>Hyphomicrobiales</taxon>
        <taxon>Boseaceae</taxon>
        <taxon>Bosea</taxon>
    </lineage>
</organism>
<feature type="transmembrane region" description="Helical" evidence="6">
    <location>
        <begin position="275"/>
        <end position="292"/>
    </location>
</feature>
<evidence type="ECO:0000256" key="6">
    <source>
        <dbReference type="SAM" id="Phobius"/>
    </source>
</evidence>
<name>A0A1H6AA37_9HYPH</name>
<evidence type="ECO:0000256" key="4">
    <source>
        <dbReference type="ARBA" id="ARBA00022989"/>
    </source>
</evidence>
<dbReference type="GO" id="GO:0016020">
    <property type="term" value="C:membrane"/>
    <property type="evidence" value="ECO:0007669"/>
    <property type="project" value="UniProtKB-SubCell"/>
</dbReference>
<comment type="similarity">
    <text evidence="2">Belongs to the EamA transporter family.</text>
</comment>
<feature type="domain" description="EamA" evidence="7">
    <location>
        <begin position="14"/>
        <end position="145"/>
    </location>
</feature>
<dbReference type="Pfam" id="PF00892">
    <property type="entry name" value="EamA"/>
    <property type="match status" value="2"/>
</dbReference>
<keyword evidence="9" id="KW-1185">Reference proteome</keyword>
<dbReference type="Proteomes" id="UP000236743">
    <property type="component" value="Unassembled WGS sequence"/>
</dbReference>
<accession>A0A1H6AA37</accession>
<dbReference type="OrthoDB" id="7743310at2"/>
<protein>
    <submittedName>
        <fullName evidence="8">Threonine/homoserine efflux transporter RhtA</fullName>
    </submittedName>
</protein>
<sequence>MAPGDKSPGSSLLLGFVWAGIAVAIFGGWFVVTRFSVTRELNVWDITAIRFGIGALILLPVLLGSRLRLRAWGLGFVFALLWGAPFVLLVALGLRLTSAAEAASTTPTLMPVFSGLMAWGVMREWPGWPRLLGYAAIVAGLVVLTFASMPGGHAFQPAGLGSLALAAAMWAAYTLLFRRAALSALQAAALICFWSALLFVPVYLWFGLGHLGHASTQELLLQGIYQGVLMSAVAIVTFNRAVAQLGPGAATAVIALIPAVSSLIAIPVLGEVPGPLAAMAIAVIICGVVLAARPRPLA</sequence>
<feature type="transmembrane region" description="Helical" evidence="6">
    <location>
        <begin position="131"/>
        <end position="149"/>
    </location>
</feature>
<feature type="domain" description="EamA" evidence="7">
    <location>
        <begin position="161"/>
        <end position="291"/>
    </location>
</feature>
<feature type="transmembrane region" description="Helical" evidence="6">
    <location>
        <begin position="250"/>
        <end position="269"/>
    </location>
</feature>
<evidence type="ECO:0000256" key="3">
    <source>
        <dbReference type="ARBA" id="ARBA00022692"/>
    </source>
</evidence>
<keyword evidence="5 6" id="KW-0472">Membrane</keyword>
<dbReference type="SUPFAM" id="SSF103481">
    <property type="entry name" value="Multidrug resistance efflux transporter EmrE"/>
    <property type="match status" value="2"/>
</dbReference>
<dbReference type="PANTHER" id="PTHR32322">
    <property type="entry name" value="INNER MEMBRANE TRANSPORTER"/>
    <property type="match status" value="1"/>
</dbReference>
<gene>
    <name evidence="8" type="ORF">SAMN04488115_105267</name>
</gene>
<dbReference type="InterPro" id="IPR000620">
    <property type="entry name" value="EamA_dom"/>
</dbReference>
<feature type="transmembrane region" description="Helical" evidence="6">
    <location>
        <begin position="188"/>
        <end position="207"/>
    </location>
</feature>
<dbReference type="PANTHER" id="PTHR32322:SF2">
    <property type="entry name" value="EAMA DOMAIN-CONTAINING PROTEIN"/>
    <property type="match status" value="1"/>
</dbReference>
<proteinExistence type="inferred from homology"/>
<evidence type="ECO:0000256" key="1">
    <source>
        <dbReference type="ARBA" id="ARBA00004141"/>
    </source>
</evidence>
<evidence type="ECO:0000313" key="8">
    <source>
        <dbReference type="EMBL" id="SEG44606.1"/>
    </source>
</evidence>